<keyword evidence="6" id="KW-0694">RNA-binding</keyword>
<dbReference type="Gene3D" id="3.30.230.10">
    <property type="match status" value="1"/>
</dbReference>
<reference evidence="8 9" key="1">
    <citation type="submission" date="2022-01" db="EMBL/GenBank/DDBJ databases">
        <title>Novel bile acid biosynthetic pathways are enriched in the microbiome of centenarians.</title>
        <authorList>
            <person name="Sato Y."/>
            <person name="Atarashi K."/>
            <person name="Plichta R.D."/>
            <person name="Arai Y."/>
            <person name="Sasajima S."/>
            <person name="Kearney M.S."/>
            <person name="Suda W."/>
            <person name="Takeshita K."/>
            <person name="Sasaki T."/>
            <person name="Okamoto S."/>
            <person name="Skelly N.A."/>
            <person name="Okamura Y."/>
            <person name="Vlamakis H."/>
            <person name="Li Y."/>
            <person name="Tanoue T."/>
            <person name="Takei H."/>
            <person name="Nittono H."/>
            <person name="Narushima S."/>
            <person name="Irie J."/>
            <person name="Itoh H."/>
            <person name="Moriya K."/>
            <person name="Sugiura Y."/>
            <person name="Suematsu M."/>
            <person name="Moritoki N."/>
            <person name="Shibata S."/>
            <person name="Littman R.D."/>
            <person name="Fischbach A.M."/>
            <person name="Uwamino Y."/>
            <person name="Inoue T."/>
            <person name="Honda A."/>
            <person name="Hattori M."/>
            <person name="Murai T."/>
            <person name="Xavier J.R."/>
            <person name="Hirose N."/>
            <person name="Honda K."/>
        </authorList>
    </citation>
    <scope>NUCLEOTIDE SEQUENCE [LARGE SCALE GENOMIC DNA]</scope>
    <source>
        <strain evidence="8 9">CE91-St30</strain>
    </source>
</reference>
<dbReference type="InterPro" id="IPR000100">
    <property type="entry name" value="RNase_P"/>
</dbReference>
<gene>
    <name evidence="8" type="ORF">CE91St30_00020</name>
</gene>
<evidence type="ECO:0000256" key="3">
    <source>
        <dbReference type="ARBA" id="ARBA00022722"/>
    </source>
</evidence>
<keyword evidence="9" id="KW-1185">Reference proteome</keyword>
<dbReference type="PROSITE" id="PS00648">
    <property type="entry name" value="RIBONUCLEASE_P"/>
    <property type="match status" value="1"/>
</dbReference>
<keyword evidence="3" id="KW-0540">Nuclease</keyword>
<dbReference type="EMBL" id="AP025564">
    <property type="protein sequence ID" value="BDE94669.1"/>
    <property type="molecule type" value="Genomic_DNA"/>
</dbReference>
<evidence type="ECO:0000256" key="7">
    <source>
        <dbReference type="NCBIfam" id="TIGR00188"/>
    </source>
</evidence>
<dbReference type="InterPro" id="IPR020539">
    <property type="entry name" value="RNase_P_CS"/>
</dbReference>
<evidence type="ECO:0000256" key="1">
    <source>
        <dbReference type="ARBA" id="ARBA00002663"/>
    </source>
</evidence>
<name>A0ABM7WEY1_9ACTN</name>
<evidence type="ECO:0000256" key="5">
    <source>
        <dbReference type="ARBA" id="ARBA00022801"/>
    </source>
</evidence>
<dbReference type="EC" id="3.1.26.5" evidence="7"/>
<sequence length="113" mass="12771">MLETIKSSTEVSYVFTHGRRLNTPFVTFIVLQHEKQHGQMGRVAFVAGKKLGNAVWRNRAKRRMRALCRDLGGPWPNCDVIFLARRQTTQASYSKVLDACEKILGGTGFQTSQ</sequence>
<dbReference type="InterPro" id="IPR020568">
    <property type="entry name" value="Ribosomal_Su5_D2-typ_SF"/>
</dbReference>
<evidence type="ECO:0000256" key="4">
    <source>
        <dbReference type="ARBA" id="ARBA00022759"/>
    </source>
</evidence>
<evidence type="ECO:0000256" key="2">
    <source>
        <dbReference type="ARBA" id="ARBA00022694"/>
    </source>
</evidence>
<dbReference type="SUPFAM" id="SSF54211">
    <property type="entry name" value="Ribosomal protein S5 domain 2-like"/>
    <property type="match status" value="1"/>
</dbReference>
<protein>
    <recommendedName>
        <fullName evidence="7">Ribonuclease P protein component</fullName>
        <ecNumber evidence="7">3.1.26.5</ecNumber>
    </recommendedName>
</protein>
<organism evidence="8 9">
    <name type="scientific">Raoultibacter timonensis</name>
    <dbReference type="NCBI Taxonomy" id="1907662"/>
    <lineage>
        <taxon>Bacteria</taxon>
        <taxon>Bacillati</taxon>
        <taxon>Actinomycetota</taxon>
        <taxon>Coriobacteriia</taxon>
        <taxon>Eggerthellales</taxon>
        <taxon>Eggerthellaceae</taxon>
        <taxon>Raoultibacter</taxon>
    </lineage>
</organism>
<keyword evidence="2" id="KW-0819">tRNA processing</keyword>
<comment type="function">
    <text evidence="1">RNaseP catalyzes the removal of the 5'-leader sequence from pre-tRNA to produce the mature 5'-terminus. It can also cleave other RNA substrates such as 4.5S RNA. The protein component plays an auxiliary but essential role in vivo by binding to the 5'-leader sequence and broadening the substrate specificity of the ribozyme.</text>
</comment>
<dbReference type="Proteomes" id="UP001320544">
    <property type="component" value="Chromosome"/>
</dbReference>
<dbReference type="PANTHER" id="PTHR33992">
    <property type="entry name" value="RIBONUCLEASE P PROTEIN COMPONENT"/>
    <property type="match status" value="1"/>
</dbReference>
<dbReference type="Pfam" id="PF00825">
    <property type="entry name" value="Ribonuclease_P"/>
    <property type="match status" value="1"/>
</dbReference>
<dbReference type="PANTHER" id="PTHR33992:SF1">
    <property type="entry name" value="RIBONUCLEASE P PROTEIN COMPONENT"/>
    <property type="match status" value="1"/>
</dbReference>
<evidence type="ECO:0000256" key="6">
    <source>
        <dbReference type="ARBA" id="ARBA00022884"/>
    </source>
</evidence>
<evidence type="ECO:0000313" key="9">
    <source>
        <dbReference type="Proteomes" id="UP001320544"/>
    </source>
</evidence>
<proteinExistence type="predicted"/>
<accession>A0ABM7WEY1</accession>
<keyword evidence="5" id="KW-0378">Hydrolase</keyword>
<dbReference type="NCBIfam" id="TIGR00188">
    <property type="entry name" value="rnpA"/>
    <property type="match status" value="1"/>
</dbReference>
<dbReference type="RefSeq" id="WP_244387433.1">
    <property type="nucleotide sequence ID" value="NZ_AP025564.1"/>
</dbReference>
<evidence type="ECO:0000313" key="8">
    <source>
        <dbReference type="EMBL" id="BDE94669.1"/>
    </source>
</evidence>
<dbReference type="InterPro" id="IPR014721">
    <property type="entry name" value="Ribsml_uS5_D2-typ_fold_subgr"/>
</dbReference>
<keyword evidence="4" id="KW-0255">Endonuclease</keyword>